<name>A0A0F5K1E3_9BURK</name>
<evidence type="ECO:0000256" key="2">
    <source>
        <dbReference type="SAM" id="SignalP"/>
    </source>
</evidence>
<dbReference type="EMBL" id="LAQU01000008">
    <property type="protein sequence ID" value="KKB63740.1"/>
    <property type="molecule type" value="Genomic_DNA"/>
</dbReference>
<evidence type="ECO:0000313" key="3">
    <source>
        <dbReference type="EMBL" id="KKB63740.1"/>
    </source>
</evidence>
<feature type="region of interest" description="Disordered" evidence="1">
    <location>
        <begin position="71"/>
        <end position="91"/>
    </location>
</feature>
<feature type="signal peptide" evidence="2">
    <location>
        <begin position="1"/>
        <end position="22"/>
    </location>
</feature>
<dbReference type="RefSeq" id="WP_046152815.1">
    <property type="nucleotide sequence ID" value="NZ_CADFGU010000011.1"/>
</dbReference>
<evidence type="ECO:0008006" key="5">
    <source>
        <dbReference type="Google" id="ProtNLM"/>
    </source>
</evidence>
<dbReference type="PATRIC" id="fig|28092.6.peg.2485"/>
<evidence type="ECO:0000256" key="1">
    <source>
        <dbReference type="SAM" id="MobiDB-lite"/>
    </source>
</evidence>
<comment type="caution">
    <text evidence="3">The sequence shown here is derived from an EMBL/GenBank/DDBJ whole genome shotgun (WGS) entry which is preliminary data.</text>
</comment>
<dbReference type="OrthoDB" id="9112534at2"/>
<protein>
    <recommendedName>
        <fullName evidence="5">Purine nucleoside phosphorylase</fullName>
    </recommendedName>
</protein>
<evidence type="ECO:0000313" key="4">
    <source>
        <dbReference type="Proteomes" id="UP000033618"/>
    </source>
</evidence>
<accession>A0A0F5K1E3</accession>
<keyword evidence="2" id="KW-0732">Signal</keyword>
<keyword evidence="4" id="KW-1185">Reference proteome</keyword>
<sequence length="91" mass="9474">MKALIQSLAVAVALSLPLAAFAQSTAPVTRASVRAELIQLERAGYEPARNNPDYPNDIQAARARMGNSFGGVEAGSSAAGRPVSMNPYTAQ</sequence>
<dbReference type="Proteomes" id="UP000033618">
    <property type="component" value="Unassembled WGS sequence"/>
</dbReference>
<dbReference type="AlphaFoldDB" id="A0A0F5K1E3"/>
<reference evidence="3 4" key="1">
    <citation type="submission" date="2015-03" db="EMBL/GenBank/DDBJ databases">
        <title>Draft Genome Sequence of Burkholderia andropogonis type strain ICMP2807, isolated from Sorghum bicolor.</title>
        <authorList>
            <person name="Lopes-Santos L."/>
            <person name="Castro D.B."/>
            <person name="Ottoboni L.M."/>
            <person name="Park D."/>
            <person name="Weirc B.S."/>
            <person name="Destefano S.A."/>
        </authorList>
    </citation>
    <scope>NUCLEOTIDE SEQUENCE [LARGE SCALE GENOMIC DNA]</scope>
    <source>
        <strain evidence="3 4">ICMP2807</strain>
    </source>
</reference>
<dbReference type="STRING" id="28092.WM40_10540"/>
<gene>
    <name evidence="3" type="ORF">WM40_10540</name>
</gene>
<organism evidence="3 4">
    <name type="scientific">Robbsia andropogonis</name>
    <dbReference type="NCBI Taxonomy" id="28092"/>
    <lineage>
        <taxon>Bacteria</taxon>
        <taxon>Pseudomonadati</taxon>
        <taxon>Pseudomonadota</taxon>
        <taxon>Betaproteobacteria</taxon>
        <taxon>Burkholderiales</taxon>
        <taxon>Burkholderiaceae</taxon>
        <taxon>Robbsia</taxon>
    </lineage>
</organism>
<feature type="chain" id="PRO_5002490371" description="Purine nucleoside phosphorylase" evidence="2">
    <location>
        <begin position="23"/>
        <end position="91"/>
    </location>
</feature>
<proteinExistence type="predicted"/>
<dbReference type="InterPro" id="IPR025421">
    <property type="entry name" value="DUF4148"/>
</dbReference>
<dbReference type="Pfam" id="PF13663">
    <property type="entry name" value="DUF4148"/>
    <property type="match status" value="1"/>
</dbReference>